<keyword evidence="1" id="KW-0540">Nuclease</keyword>
<dbReference type="Pfam" id="PF09126">
    <property type="entry name" value="NaeI"/>
    <property type="match status" value="1"/>
</dbReference>
<evidence type="ECO:0000256" key="2">
    <source>
        <dbReference type="ARBA" id="ARBA00022759"/>
    </source>
</evidence>
<organism evidence="5 6">
    <name type="scientific">Rhodobacter viridis</name>
    <dbReference type="NCBI Taxonomy" id="1054202"/>
    <lineage>
        <taxon>Bacteria</taxon>
        <taxon>Pseudomonadati</taxon>
        <taxon>Pseudomonadota</taxon>
        <taxon>Alphaproteobacteria</taxon>
        <taxon>Rhodobacterales</taxon>
        <taxon>Rhodobacter group</taxon>
        <taxon>Rhodobacter</taxon>
    </lineage>
</organism>
<sequence length="262" mass="29279">MADWFPGMLRKVVDDVVDTVNTRRRSYGQLEKTEKTYLGTRVEILMRARLQVPKGQLDFIIGDEDVDMKFTITGNWMIPQEAIGHACLLAALDENNSRCFLGLFYADPENLTGGVNRDGKKSVSAHGATQILWLLRDHPVEPNFWRTLSSDLVASIFAAPTGNDRIVELFRGVTDRVISRRIVEETAAQKDFMRRIRSDGRHGSRNRLAAEGILLLSGTYDSALIRSLALPNCGSSDFISHKVAPEEVALCTAHGWMVKVHP</sequence>
<comment type="caution">
    <text evidence="5">The sequence shown here is derived from an EMBL/GenBank/DDBJ whole genome shotgun (WGS) entry which is preliminary data.</text>
</comment>
<name>A0A318U2J6_9RHOB</name>
<dbReference type="InterPro" id="IPR036388">
    <property type="entry name" value="WH-like_DNA-bd_sf"/>
</dbReference>
<feature type="domain" description="Type II restriction enzyme NaeI" evidence="4">
    <location>
        <begin position="6"/>
        <end position="247"/>
    </location>
</feature>
<keyword evidence="3" id="KW-0378">Hydrolase</keyword>
<dbReference type="EMBL" id="QJTK01000004">
    <property type="protein sequence ID" value="PYF10525.1"/>
    <property type="molecule type" value="Genomic_DNA"/>
</dbReference>
<dbReference type="InterPro" id="IPR011335">
    <property type="entry name" value="Restrct_endonuc-II-like"/>
</dbReference>
<reference evidence="5 6" key="1">
    <citation type="submission" date="2018-06" db="EMBL/GenBank/DDBJ databases">
        <title>Genomic Encyclopedia of Type Strains, Phase III (KMG-III): the genomes of soil and plant-associated and newly described type strains.</title>
        <authorList>
            <person name="Whitman W."/>
        </authorList>
    </citation>
    <scope>NUCLEOTIDE SEQUENCE [LARGE SCALE GENOMIC DNA]</scope>
    <source>
        <strain evidence="5 6">JA737</strain>
    </source>
</reference>
<keyword evidence="2 5" id="KW-0255">Endonuclease</keyword>
<dbReference type="Gene3D" id="1.10.10.10">
    <property type="entry name" value="Winged helix-like DNA-binding domain superfamily/Winged helix DNA-binding domain"/>
    <property type="match status" value="1"/>
</dbReference>
<dbReference type="GO" id="GO:0009036">
    <property type="term" value="F:type II site-specific deoxyribonuclease activity"/>
    <property type="evidence" value="ECO:0007669"/>
    <property type="project" value="InterPro"/>
</dbReference>
<evidence type="ECO:0000313" key="6">
    <source>
        <dbReference type="Proteomes" id="UP000247727"/>
    </source>
</evidence>
<dbReference type="InterPro" id="IPR015210">
    <property type="entry name" value="NaeI"/>
</dbReference>
<dbReference type="CDD" id="cd22338">
    <property type="entry name" value="NaeI-like"/>
    <property type="match status" value="1"/>
</dbReference>
<dbReference type="SUPFAM" id="SSF52980">
    <property type="entry name" value="Restriction endonuclease-like"/>
    <property type="match status" value="1"/>
</dbReference>
<protein>
    <submittedName>
        <fullName evidence="5">Restriction endonuclease NaeI</fullName>
    </submittedName>
</protein>
<dbReference type="AlphaFoldDB" id="A0A318U2J6"/>
<keyword evidence="6" id="KW-1185">Reference proteome</keyword>
<proteinExistence type="predicted"/>
<dbReference type="GO" id="GO:0009307">
    <property type="term" value="P:DNA restriction-modification system"/>
    <property type="evidence" value="ECO:0007669"/>
    <property type="project" value="InterPro"/>
</dbReference>
<dbReference type="GO" id="GO:0003677">
    <property type="term" value="F:DNA binding"/>
    <property type="evidence" value="ECO:0007669"/>
    <property type="project" value="InterPro"/>
</dbReference>
<accession>A0A318U2J6</accession>
<evidence type="ECO:0000313" key="5">
    <source>
        <dbReference type="EMBL" id="PYF10525.1"/>
    </source>
</evidence>
<dbReference type="Gene3D" id="3.40.600.10">
    <property type="entry name" value="DNA mismatch repair MutH/Restriction endonuclease, type II"/>
    <property type="match status" value="1"/>
</dbReference>
<dbReference type="Proteomes" id="UP000247727">
    <property type="component" value="Unassembled WGS sequence"/>
</dbReference>
<evidence type="ECO:0000256" key="1">
    <source>
        <dbReference type="ARBA" id="ARBA00022722"/>
    </source>
</evidence>
<evidence type="ECO:0000259" key="4">
    <source>
        <dbReference type="Pfam" id="PF09126"/>
    </source>
</evidence>
<gene>
    <name evidence="5" type="ORF">C8J30_1042</name>
</gene>
<dbReference type="InterPro" id="IPR037057">
    <property type="entry name" value="DNA_rep_MutH/T2_RE_sf"/>
</dbReference>
<evidence type="ECO:0000256" key="3">
    <source>
        <dbReference type="ARBA" id="ARBA00022801"/>
    </source>
</evidence>